<dbReference type="Pfam" id="PF00005">
    <property type="entry name" value="ABC_tran"/>
    <property type="match status" value="2"/>
</dbReference>
<dbReference type="SUPFAM" id="SSF52540">
    <property type="entry name" value="P-loop containing nucleoside triphosphate hydrolases"/>
    <property type="match status" value="2"/>
</dbReference>
<reference evidence="13" key="1">
    <citation type="submission" date="2022-12" db="EMBL/GenBank/DDBJ databases">
        <title>Reference genome sequencing for broad-spectrum identification of bacterial and archaeal isolates by mass spectrometry.</title>
        <authorList>
            <person name="Sekiguchi Y."/>
            <person name="Tourlousse D.M."/>
        </authorList>
    </citation>
    <scope>NUCLEOTIDE SEQUENCE</scope>
    <source>
        <strain evidence="13">301</strain>
    </source>
</reference>
<evidence type="ECO:0000256" key="1">
    <source>
        <dbReference type="ARBA" id="ARBA00004651"/>
    </source>
</evidence>
<evidence type="ECO:0000256" key="3">
    <source>
        <dbReference type="ARBA" id="ARBA00022448"/>
    </source>
</evidence>
<evidence type="ECO:0000313" key="14">
    <source>
        <dbReference type="EMBL" id="MDR6335658.1"/>
    </source>
</evidence>
<evidence type="ECO:0000256" key="2">
    <source>
        <dbReference type="ARBA" id="ARBA00005417"/>
    </source>
</evidence>
<feature type="transmembrane region" description="Helical" evidence="11">
    <location>
        <begin position="112"/>
        <end position="132"/>
    </location>
</feature>
<dbReference type="GO" id="GO:0005886">
    <property type="term" value="C:plasma membrane"/>
    <property type="evidence" value="ECO:0007669"/>
    <property type="project" value="UniProtKB-SubCell"/>
</dbReference>
<comment type="similarity">
    <text evidence="2">Belongs to the ABC transporter superfamily.</text>
</comment>
<dbReference type="InterPro" id="IPR027417">
    <property type="entry name" value="P-loop_NTPase"/>
</dbReference>
<keyword evidence="10 11" id="KW-0472">Membrane</keyword>
<protein>
    <submittedName>
        <fullName evidence="13">ABC transporter ATP-binding protein</fullName>
    </submittedName>
    <submittedName>
        <fullName evidence="14">ABC-type branched-subunit amino acid transport system ATPase component/ABC-type branched-subunit amino acid transport system permease subunit</fullName>
    </submittedName>
</protein>
<dbReference type="InterPro" id="IPR017871">
    <property type="entry name" value="ABC_transporter-like_CS"/>
</dbReference>
<dbReference type="GO" id="GO:0005524">
    <property type="term" value="F:ATP binding"/>
    <property type="evidence" value="ECO:0007669"/>
    <property type="project" value="UniProtKB-KW"/>
</dbReference>
<keyword evidence="6" id="KW-0547">Nucleotide-binding</keyword>
<dbReference type="CDD" id="cd03224">
    <property type="entry name" value="ABC_TM1139_LivF_branched"/>
    <property type="match status" value="1"/>
</dbReference>
<dbReference type="PROSITE" id="PS00211">
    <property type="entry name" value="ABC_TRANSPORTER_1"/>
    <property type="match status" value="1"/>
</dbReference>
<dbReference type="Gene3D" id="3.40.50.300">
    <property type="entry name" value="P-loop containing nucleotide triphosphate hydrolases"/>
    <property type="match status" value="2"/>
</dbReference>
<evidence type="ECO:0000256" key="11">
    <source>
        <dbReference type="SAM" id="Phobius"/>
    </source>
</evidence>
<keyword evidence="16" id="KW-1185">Reference proteome</keyword>
<dbReference type="SMART" id="SM00382">
    <property type="entry name" value="AAA"/>
    <property type="match status" value="2"/>
</dbReference>
<keyword evidence="7 13" id="KW-0067">ATP-binding</keyword>
<dbReference type="Pfam" id="PF02653">
    <property type="entry name" value="BPD_transp_2"/>
    <property type="match status" value="1"/>
</dbReference>
<evidence type="ECO:0000256" key="5">
    <source>
        <dbReference type="ARBA" id="ARBA00022692"/>
    </source>
</evidence>
<evidence type="ECO:0000256" key="7">
    <source>
        <dbReference type="ARBA" id="ARBA00022840"/>
    </source>
</evidence>
<keyword evidence="4" id="KW-1003">Cell membrane</keyword>
<dbReference type="GO" id="GO:0015658">
    <property type="term" value="F:branched-chain amino acid transmembrane transporter activity"/>
    <property type="evidence" value="ECO:0007669"/>
    <property type="project" value="InterPro"/>
</dbReference>
<dbReference type="PANTHER" id="PTHR43820">
    <property type="entry name" value="HIGH-AFFINITY BRANCHED-CHAIN AMINO ACID TRANSPORT ATP-BINDING PROTEIN LIVF"/>
    <property type="match status" value="1"/>
</dbReference>
<dbReference type="PANTHER" id="PTHR43820:SF4">
    <property type="entry name" value="HIGH-AFFINITY BRANCHED-CHAIN AMINO ACID TRANSPORT ATP-BINDING PROTEIN LIVF"/>
    <property type="match status" value="1"/>
</dbReference>
<dbReference type="GO" id="GO:0015807">
    <property type="term" value="P:L-amino acid transport"/>
    <property type="evidence" value="ECO:0007669"/>
    <property type="project" value="TreeGrafter"/>
</dbReference>
<evidence type="ECO:0000256" key="4">
    <source>
        <dbReference type="ARBA" id="ARBA00022475"/>
    </source>
</evidence>
<feature type="transmembrane region" description="Helical" evidence="11">
    <location>
        <begin position="61"/>
        <end position="78"/>
    </location>
</feature>
<dbReference type="GeneID" id="95765113"/>
<gene>
    <name evidence="14" type="ORF">GGQ86_004154</name>
    <name evidence="13" type="ORF">XFLAVUS301_43400</name>
</gene>
<feature type="transmembrane region" description="Helical" evidence="11">
    <location>
        <begin position="282"/>
        <end position="305"/>
    </location>
</feature>
<feature type="transmembrane region" description="Helical" evidence="11">
    <location>
        <begin position="84"/>
        <end position="105"/>
    </location>
</feature>
<keyword evidence="5 11" id="KW-0812">Transmembrane</keyword>
<feature type="transmembrane region" description="Helical" evidence="11">
    <location>
        <begin position="157"/>
        <end position="174"/>
    </location>
</feature>
<feature type="domain" description="ABC transporter" evidence="12">
    <location>
        <begin position="610"/>
        <end position="841"/>
    </location>
</feature>
<comment type="caution">
    <text evidence="13">The sequence shown here is derived from an EMBL/GenBank/DDBJ whole genome shotgun (WGS) entry which is preliminary data.</text>
</comment>
<evidence type="ECO:0000256" key="10">
    <source>
        <dbReference type="ARBA" id="ARBA00023136"/>
    </source>
</evidence>
<evidence type="ECO:0000259" key="12">
    <source>
        <dbReference type="PROSITE" id="PS50893"/>
    </source>
</evidence>
<reference evidence="14 16" key="2">
    <citation type="submission" date="2023-07" db="EMBL/GenBank/DDBJ databases">
        <title>Genomic Encyclopedia of Type Strains, Phase IV (KMG-IV): sequencing the most valuable type-strain genomes for metagenomic binning, comparative biology and taxonomic classification.</title>
        <authorList>
            <person name="Goeker M."/>
        </authorList>
    </citation>
    <scope>NUCLEOTIDE SEQUENCE [LARGE SCALE GENOMIC DNA]</scope>
    <source>
        <strain evidence="14 16">DSM 338</strain>
    </source>
</reference>
<comment type="subcellular location">
    <subcellularLocation>
        <location evidence="1">Cell membrane</location>
        <topology evidence="1">Multi-pass membrane protein</topology>
    </subcellularLocation>
</comment>
<organism evidence="13 15">
    <name type="scientific">Xanthobacter flavus</name>
    <dbReference type="NCBI Taxonomy" id="281"/>
    <lineage>
        <taxon>Bacteria</taxon>
        <taxon>Pseudomonadati</taxon>
        <taxon>Pseudomonadota</taxon>
        <taxon>Alphaproteobacteria</taxon>
        <taxon>Hyphomicrobiales</taxon>
        <taxon>Xanthobacteraceae</taxon>
        <taxon>Xanthobacter</taxon>
    </lineage>
</organism>
<dbReference type="CDD" id="cd03219">
    <property type="entry name" value="ABC_Mj1267_LivG_branched"/>
    <property type="match status" value="1"/>
</dbReference>
<dbReference type="Proteomes" id="UP001245370">
    <property type="component" value="Unassembled WGS sequence"/>
</dbReference>
<sequence>MLARNANLIVAAAALAVLPALLSALGLTVTSATDVVILALACMALNLLVGYTGLVSFGHGAWFGLGAYAAALIQQRLFPEWGLALAIPAAAVVTLAAIPVGYVVLRRRGVYFSLLTLALTALAYTVAFRWTAVTGGENGLGGVNRGPFLGLDVDRNATFYWVVAVAAFLIILTLQRFVRSPVGTVLVAIRENEQRARFIGYDTRAYKIACFTLSAGLTSFAGALLAFNHRFASADPIAIAFSGELLAMVVIGGMRSFLGPALGALFFVLFREFLSMWTANWLFWFGLLFMAFIVFSPTGLVGVAGRLLAPLRKKTVEAAAMGRRTSAERRPLPSSLTARARWESPAPLLEAKDLALGFGAIKAVRAGAVAVKDRTLHALIGPNGAGKTSTFNMISGMFPPNSGEIRLAGERIDGLSPNAVCMKGLARSFQITNLFPTLSVEENLRLGVQATHKSRLNPWRDAAAIPEINAETAEMVAFLGVAGMERAEAGALSYGGQRLLDMGLALTSRPRVLLLDEPLAGLAAAERNRVSNLIKDISAEVPVLLVEHDIDRVFELADAVTVMADGAVLVDGTVEDARSDKRVQEVYIGSGAAALAARDLESAATDTVMLRLHGIDAFYGKSRILAGVSLEAKEGEILALLGRNGAGKSTLLKAITGIVKPMNGSLTLAGEELMGLSSAAIARRGVGYVPQGRALFHGMSVRHNLELGRLKRITGAGKHFSEEEVLDLFPRLKVRMDTPADLLSGGEQQMVAVARALMGDTRVLLLDEPFEGLSPAVTEELFDAFDRLRRSLTLVIVDHHLDVVLNLADRAVVLERGEVVHEGPARPLARDLDLRRQVLWL</sequence>
<dbReference type="EMBL" id="JAVDPY010000008">
    <property type="protein sequence ID" value="MDR6335658.1"/>
    <property type="molecule type" value="Genomic_DNA"/>
</dbReference>
<dbReference type="InterPro" id="IPR001851">
    <property type="entry name" value="ABC_transp_permease"/>
</dbReference>
<dbReference type="RefSeq" id="WP_281809404.1">
    <property type="nucleotide sequence ID" value="NZ_BSDO01000008.1"/>
</dbReference>
<evidence type="ECO:0000313" key="13">
    <source>
        <dbReference type="EMBL" id="GLI24666.1"/>
    </source>
</evidence>
<feature type="transmembrane region" description="Helical" evidence="11">
    <location>
        <begin position="36"/>
        <end position="54"/>
    </location>
</feature>
<evidence type="ECO:0000256" key="8">
    <source>
        <dbReference type="ARBA" id="ARBA00022970"/>
    </source>
</evidence>
<dbReference type="InterPro" id="IPR003593">
    <property type="entry name" value="AAA+_ATPase"/>
</dbReference>
<evidence type="ECO:0000256" key="9">
    <source>
        <dbReference type="ARBA" id="ARBA00022989"/>
    </source>
</evidence>
<dbReference type="Proteomes" id="UP001144397">
    <property type="component" value="Unassembled WGS sequence"/>
</dbReference>
<dbReference type="InterPro" id="IPR052156">
    <property type="entry name" value="BCAA_Transport_ATP-bd_LivF"/>
</dbReference>
<proteinExistence type="inferred from homology"/>
<dbReference type="CDD" id="cd06581">
    <property type="entry name" value="TM_PBP1_LivM_like"/>
    <property type="match status" value="1"/>
</dbReference>
<accession>A0A9W6CR81</accession>
<keyword evidence="3" id="KW-0813">Transport</keyword>
<dbReference type="EMBL" id="BSDO01000008">
    <property type="protein sequence ID" value="GLI24666.1"/>
    <property type="molecule type" value="Genomic_DNA"/>
</dbReference>
<feature type="transmembrane region" description="Helical" evidence="11">
    <location>
        <begin position="205"/>
        <end position="225"/>
    </location>
</feature>
<keyword evidence="8" id="KW-0029">Amino-acid transport</keyword>
<feature type="domain" description="ABC transporter" evidence="12">
    <location>
        <begin position="349"/>
        <end position="590"/>
    </location>
</feature>
<feature type="transmembrane region" description="Helical" evidence="11">
    <location>
        <begin position="245"/>
        <end position="270"/>
    </location>
</feature>
<evidence type="ECO:0000313" key="16">
    <source>
        <dbReference type="Proteomes" id="UP001245370"/>
    </source>
</evidence>
<dbReference type="PROSITE" id="PS50893">
    <property type="entry name" value="ABC_TRANSPORTER_2"/>
    <property type="match status" value="2"/>
</dbReference>
<name>A0A9W6CR81_XANFL</name>
<keyword evidence="9 11" id="KW-1133">Transmembrane helix</keyword>
<dbReference type="AlphaFoldDB" id="A0A9W6CR81"/>
<dbReference type="InterPro" id="IPR043428">
    <property type="entry name" value="LivM-like"/>
</dbReference>
<dbReference type="InterPro" id="IPR003439">
    <property type="entry name" value="ABC_transporter-like_ATP-bd"/>
</dbReference>
<evidence type="ECO:0000313" key="15">
    <source>
        <dbReference type="Proteomes" id="UP001144397"/>
    </source>
</evidence>
<evidence type="ECO:0000256" key="6">
    <source>
        <dbReference type="ARBA" id="ARBA00022741"/>
    </source>
</evidence>
<dbReference type="GO" id="GO:0016887">
    <property type="term" value="F:ATP hydrolysis activity"/>
    <property type="evidence" value="ECO:0007669"/>
    <property type="project" value="InterPro"/>
</dbReference>